<dbReference type="Proteomes" id="UP000663868">
    <property type="component" value="Unassembled WGS sequence"/>
</dbReference>
<name>A0A820D5A3_9BILA</name>
<dbReference type="AlphaFoldDB" id="A0A820D5A3"/>
<feature type="non-terminal residue" evidence="1">
    <location>
        <position position="51"/>
    </location>
</feature>
<evidence type="ECO:0000313" key="2">
    <source>
        <dbReference type="Proteomes" id="UP000663868"/>
    </source>
</evidence>
<reference evidence="1" key="1">
    <citation type="submission" date="2021-02" db="EMBL/GenBank/DDBJ databases">
        <authorList>
            <person name="Nowell W R."/>
        </authorList>
    </citation>
    <scope>NUCLEOTIDE SEQUENCE</scope>
</reference>
<accession>A0A820D5A3</accession>
<evidence type="ECO:0000313" key="1">
    <source>
        <dbReference type="EMBL" id="CAF4227201.1"/>
    </source>
</evidence>
<gene>
    <name evidence="1" type="ORF">KXQ929_LOCUS41532</name>
</gene>
<organism evidence="1 2">
    <name type="scientific">Adineta steineri</name>
    <dbReference type="NCBI Taxonomy" id="433720"/>
    <lineage>
        <taxon>Eukaryota</taxon>
        <taxon>Metazoa</taxon>
        <taxon>Spiralia</taxon>
        <taxon>Gnathifera</taxon>
        <taxon>Rotifera</taxon>
        <taxon>Eurotatoria</taxon>
        <taxon>Bdelloidea</taxon>
        <taxon>Adinetida</taxon>
        <taxon>Adinetidae</taxon>
        <taxon>Adineta</taxon>
    </lineage>
</organism>
<sequence length="51" mass="5834">MKRSFTMTKEQNTNTSLSLLDGYVVNIDAVTELGKVLEVLVLEYHFARTRT</sequence>
<protein>
    <submittedName>
        <fullName evidence="1">Uncharacterized protein</fullName>
    </submittedName>
</protein>
<proteinExistence type="predicted"/>
<comment type="caution">
    <text evidence="1">The sequence shown here is derived from an EMBL/GenBank/DDBJ whole genome shotgun (WGS) entry which is preliminary data.</text>
</comment>
<dbReference type="EMBL" id="CAJOBB010009399">
    <property type="protein sequence ID" value="CAF4227201.1"/>
    <property type="molecule type" value="Genomic_DNA"/>
</dbReference>